<evidence type="ECO:0000256" key="5">
    <source>
        <dbReference type="ARBA" id="ARBA00022777"/>
    </source>
</evidence>
<dbReference type="Pfam" id="PF00069">
    <property type="entry name" value="Pkinase"/>
    <property type="match status" value="1"/>
</dbReference>
<feature type="region of interest" description="Disordered" evidence="12">
    <location>
        <begin position="52"/>
        <end position="117"/>
    </location>
</feature>
<keyword evidence="4 11" id="KW-0547">Nucleotide-binding</keyword>
<dbReference type="GO" id="GO:0005737">
    <property type="term" value="C:cytoplasm"/>
    <property type="evidence" value="ECO:0007669"/>
    <property type="project" value="TreeGrafter"/>
</dbReference>
<dbReference type="FunFam" id="3.30.200.20:FF:000356">
    <property type="entry name" value="WEE protein kinase"/>
    <property type="match status" value="1"/>
</dbReference>
<keyword evidence="2" id="KW-0808">Transferase</keyword>
<keyword evidence="15" id="KW-1185">Reference proteome</keyword>
<dbReference type="PROSITE" id="PS00107">
    <property type="entry name" value="PROTEIN_KINASE_ATP"/>
    <property type="match status" value="1"/>
</dbReference>
<dbReference type="InterPro" id="IPR011009">
    <property type="entry name" value="Kinase-like_dom_sf"/>
</dbReference>
<sequence length="839" mass="94231">MLRTKTPRPRGGKARRAPGAASAVKPAKAEGRSPSGELSLQLEHVSLISFLSDGRPAAPAGGLTPFEALLEEEDGDAEGLGCYRAEPTPPPPLPQPQSMPPPPPPPQLPHASPMDADETMEEKYCCILSQDFFCTPDYITPEMPQVANEFDDDKENIPCPKSPEKSANPRSKRYRTDCSPKGLESTDFSFDHQITPVPFDSLTRDDSEEQPMQPVLEKRGGYVSQSAVALRCRVMPPPCVKNPYLNTDPYIDDAVYGGRQCNSAGFSPSIGGNGLSRYRTDFHELEKIGSGNFSVVFKVLNRIDGCLYAVKRSIKQLHNDMERRQAVKEVQAMAALGSHENIVRYFTSWFENGQLYIQMELCDRCLSMNRNQPLKRGEALELLYQICKGLDFMHERGIAHLDVKPDNIYVRNGIYKLGDFGCATLINRGLAIEDGDSRYMPPEMLNDKYEHLDKVDIFSLGAAVYELIRGTPLPESGPHFTSIREGKIALLPGCPTQFQSLIKSMMDPDPVSRPSAKEILRHPSFEKLRKAPAKHATATPASCTATERSPLTHRERVLDRRLVPDKGEGATRGLHGGMHRGGGVVRVKAEHHRAAQRRCTLQGQLHWRASSDKCSFLTMQPLIRIGLVSAVACSRKALADPYFSGLSKLELEPSAQPISKVDFEFEGRKLTKVGVREMIYRECKQILEYHPQMLQEYIEGGEQFHFLYPRPWPSPTETGEIEAHAIARSGECGRVARRGWRRGGRGFPWRPSTAAPWPTVAGLETALPELTSWGKHEHDLKESEAELRARDYWLRWRSRGRFRRWVRWRMPVADESAGACGWEKQHERASEDDRLRQMK</sequence>
<dbReference type="EMBL" id="CAJGYO010000008">
    <property type="protein sequence ID" value="CAD6251961.1"/>
    <property type="molecule type" value="Genomic_DNA"/>
</dbReference>
<evidence type="ECO:0000259" key="13">
    <source>
        <dbReference type="PROSITE" id="PS50011"/>
    </source>
</evidence>
<dbReference type="AlphaFoldDB" id="A0A811Q5Q0"/>
<dbReference type="InterPro" id="IPR008271">
    <property type="entry name" value="Ser/Thr_kinase_AS"/>
</dbReference>
<feature type="compositionally biased region" description="Basic residues" evidence="12">
    <location>
        <begin position="1"/>
        <end position="16"/>
    </location>
</feature>
<protein>
    <recommendedName>
        <fullName evidence="10">Wee1-like protein kinase</fullName>
        <ecNumber evidence="1">2.7.10.2</ecNumber>
    </recommendedName>
</protein>
<evidence type="ECO:0000313" key="15">
    <source>
        <dbReference type="Proteomes" id="UP000604825"/>
    </source>
</evidence>
<feature type="region of interest" description="Disordered" evidence="12">
    <location>
        <begin position="1"/>
        <end position="37"/>
    </location>
</feature>
<keyword evidence="8" id="KW-0829">Tyrosine-protein kinase</keyword>
<dbReference type="InterPro" id="IPR017441">
    <property type="entry name" value="Protein_kinase_ATP_BS"/>
</dbReference>
<evidence type="ECO:0000313" key="14">
    <source>
        <dbReference type="EMBL" id="CAD6251961.1"/>
    </source>
</evidence>
<dbReference type="Proteomes" id="UP000604825">
    <property type="component" value="Unassembled WGS sequence"/>
</dbReference>
<dbReference type="GO" id="GO:0005524">
    <property type="term" value="F:ATP binding"/>
    <property type="evidence" value="ECO:0007669"/>
    <property type="project" value="UniProtKB-UniRule"/>
</dbReference>
<feature type="compositionally biased region" description="Pro residues" evidence="12">
    <location>
        <begin position="87"/>
        <end position="108"/>
    </location>
</feature>
<dbReference type="InterPro" id="IPR050339">
    <property type="entry name" value="CC_SR_Kinase"/>
</dbReference>
<reference evidence="14" key="1">
    <citation type="submission" date="2020-10" db="EMBL/GenBank/DDBJ databases">
        <authorList>
            <person name="Han B."/>
            <person name="Lu T."/>
            <person name="Zhao Q."/>
            <person name="Huang X."/>
            <person name="Zhao Y."/>
        </authorList>
    </citation>
    <scope>NUCLEOTIDE SEQUENCE</scope>
</reference>
<dbReference type="PROSITE" id="PS50011">
    <property type="entry name" value="PROTEIN_KINASE_DOM"/>
    <property type="match status" value="1"/>
</dbReference>
<evidence type="ECO:0000256" key="3">
    <source>
        <dbReference type="ARBA" id="ARBA00022723"/>
    </source>
</evidence>
<dbReference type="PANTHER" id="PTHR11042">
    <property type="entry name" value="EUKARYOTIC TRANSLATION INITIATION FACTOR 2-ALPHA KINASE EIF2-ALPHA KINASE -RELATED"/>
    <property type="match status" value="1"/>
</dbReference>
<evidence type="ECO:0000256" key="4">
    <source>
        <dbReference type="ARBA" id="ARBA00022741"/>
    </source>
</evidence>
<dbReference type="GO" id="GO:0004715">
    <property type="term" value="F:non-membrane spanning protein tyrosine kinase activity"/>
    <property type="evidence" value="ECO:0007669"/>
    <property type="project" value="UniProtKB-EC"/>
</dbReference>
<evidence type="ECO:0000256" key="2">
    <source>
        <dbReference type="ARBA" id="ARBA00022679"/>
    </source>
</evidence>
<dbReference type="PANTHER" id="PTHR11042:SF185">
    <property type="entry name" value="WEE1-LIKE PROTEIN KINASE"/>
    <property type="match status" value="1"/>
</dbReference>
<keyword evidence="5" id="KW-0418">Kinase</keyword>
<dbReference type="FunFam" id="1.10.510.10:FF:000531">
    <property type="entry name" value="Wee1-like protein kinase"/>
    <property type="match status" value="1"/>
</dbReference>
<feature type="binding site" evidence="11">
    <location>
        <position position="311"/>
    </location>
    <ligand>
        <name>ATP</name>
        <dbReference type="ChEBI" id="CHEBI:30616"/>
    </ligand>
</feature>
<organism evidence="14 15">
    <name type="scientific">Miscanthus lutarioriparius</name>
    <dbReference type="NCBI Taxonomy" id="422564"/>
    <lineage>
        <taxon>Eukaryota</taxon>
        <taxon>Viridiplantae</taxon>
        <taxon>Streptophyta</taxon>
        <taxon>Embryophyta</taxon>
        <taxon>Tracheophyta</taxon>
        <taxon>Spermatophyta</taxon>
        <taxon>Magnoliopsida</taxon>
        <taxon>Liliopsida</taxon>
        <taxon>Poales</taxon>
        <taxon>Poaceae</taxon>
        <taxon>PACMAD clade</taxon>
        <taxon>Panicoideae</taxon>
        <taxon>Andropogonodae</taxon>
        <taxon>Andropogoneae</taxon>
        <taxon>Saccharinae</taxon>
        <taxon>Miscanthus</taxon>
    </lineage>
</organism>
<evidence type="ECO:0000256" key="7">
    <source>
        <dbReference type="ARBA" id="ARBA00022842"/>
    </source>
</evidence>
<feature type="region of interest" description="Disordered" evidence="12">
    <location>
        <begin position="531"/>
        <end position="550"/>
    </location>
</feature>
<name>A0A811Q5Q0_9POAL</name>
<proteinExistence type="inferred from homology"/>
<dbReference type="GO" id="GO:0046872">
    <property type="term" value="F:metal ion binding"/>
    <property type="evidence" value="ECO:0007669"/>
    <property type="project" value="UniProtKB-KW"/>
</dbReference>
<dbReference type="Gene3D" id="3.30.200.20">
    <property type="entry name" value="Phosphorylase Kinase, domain 1"/>
    <property type="match status" value="1"/>
</dbReference>
<keyword evidence="6 11" id="KW-0067">ATP-binding</keyword>
<evidence type="ECO:0000256" key="9">
    <source>
        <dbReference type="ARBA" id="ARBA00037982"/>
    </source>
</evidence>
<evidence type="ECO:0000256" key="11">
    <source>
        <dbReference type="PROSITE-ProRule" id="PRU10141"/>
    </source>
</evidence>
<feature type="domain" description="Protein kinase" evidence="13">
    <location>
        <begin position="282"/>
        <end position="525"/>
    </location>
</feature>
<dbReference type="EC" id="2.7.10.2" evidence="1"/>
<dbReference type="Gene3D" id="1.10.510.10">
    <property type="entry name" value="Transferase(Phosphotransferase) domain 1"/>
    <property type="match status" value="1"/>
</dbReference>
<dbReference type="InterPro" id="IPR000719">
    <property type="entry name" value="Prot_kinase_dom"/>
</dbReference>
<keyword evidence="3" id="KW-0479">Metal-binding</keyword>
<evidence type="ECO:0000256" key="8">
    <source>
        <dbReference type="ARBA" id="ARBA00023137"/>
    </source>
</evidence>
<accession>A0A811Q5Q0</accession>
<dbReference type="SUPFAM" id="SSF56112">
    <property type="entry name" value="Protein kinase-like (PK-like)"/>
    <property type="match status" value="1"/>
</dbReference>
<dbReference type="PROSITE" id="PS00108">
    <property type="entry name" value="PROTEIN_KINASE_ST"/>
    <property type="match status" value="1"/>
</dbReference>
<keyword evidence="7" id="KW-0460">Magnesium</keyword>
<gene>
    <name evidence="14" type="ORF">NCGR_LOCUS35693</name>
</gene>
<comment type="caution">
    <text evidence="14">The sequence shown here is derived from an EMBL/GenBank/DDBJ whole genome shotgun (WGS) entry which is preliminary data.</text>
</comment>
<comment type="similarity">
    <text evidence="9">Belongs to the protein kinase superfamily. Ser/Thr protein kinase family. GCN2 subfamily.</text>
</comment>
<evidence type="ECO:0000256" key="10">
    <source>
        <dbReference type="ARBA" id="ARBA00067836"/>
    </source>
</evidence>
<dbReference type="OrthoDB" id="5337378at2759"/>
<dbReference type="GO" id="GO:0005634">
    <property type="term" value="C:nucleus"/>
    <property type="evidence" value="ECO:0007669"/>
    <property type="project" value="TreeGrafter"/>
</dbReference>
<dbReference type="SMART" id="SM00220">
    <property type="entry name" value="S_TKc"/>
    <property type="match status" value="1"/>
</dbReference>
<evidence type="ECO:0000256" key="12">
    <source>
        <dbReference type="SAM" id="MobiDB-lite"/>
    </source>
</evidence>
<evidence type="ECO:0000256" key="1">
    <source>
        <dbReference type="ARBA" id="ARBA00011903"/>
    </source>
</evidence>
<feature type="region of interest" description="Disordered" evidence="12">
    <location>
        <begin position="150"/>
        <end position="179"/>
    </location>
</feature>
<evidence type="ECO:0000256" key="6">
    <source>
        <dbReference type="ARBA" id="ARBA00022840"/>
    </source>
</evidence>